<feature type="compositionally biased region" description="Low complexity" evidence="9">
    <location>
        <begin position="117"/>
        <end position="131"/>
    </location>
</feature>
<dbReference type="Proteomes" id="UP001165060">
    <property type="component" value="Unassembled WGS sequence"/>
</dbReference>
<evidence type="ECO:0000313" key="13">
    <source>
        <dbReference type="Proteomes" id="UP001165060"/>
    </source>
</evidence>
<evidence type="ECO:0000256" key="9">
    <source>
        <dbReference type="SAM" id="MobiDB-lite"/>
    </source>
</evidence>
<reference evidence="12 13" key="1">
    <citation type="journal article" date="2023" name="Commun. Biol.">
        <title>Genome analysis of Parmales, the sister group of diatoms, reveals the evolutionary specialization of diatoms from phago-mixotrophs to photoautotrophs.</title>
        <authorList>
            <person name="Ban H."/>
            <person name="Sato S."/>
            <person name="Yoshikawa S."/>
            <person name="Yamada K."/>
            <person name="Nakamura Y."/>
            <person name="Ichinomiya M."/>
            <person name="Sato N."/>
            <person name="Blanc-Mathieu R."/>
            <person name="Endo H."/>
            <person name="Kuwata A."/>
            <person name="Ogata H."/>
        </authorList>
    </citation>
    <scope>NUCLEOTIDE SEQUENCE [LARGE SCALE GENOMIC DNA]</scope>
</reference>
<evidence type="ECO:0000259" key="11">
    <source>
        <dbReference type="Pfam" id="PF22600"/>
    </source>
</evidence>
<evidence type="ECO:0000256" key="1">
    <source>
        <dbReference type="ARBA" id="ARBA00001936"/>
    </source>
</evidence>
<evidence type="ECO:0000259" key="10">
    <source>
        <dbReference type="Pfam" id="PF03828"/>
    </source>
</evidence>
<feature type="region of interest" description="Disordered" evidence="9">
    <location>
        <begin position="54"/>
        <end position="491"/>
    </location>
</feature>
<feature type="compositionally biased region" description="Gly residues" evidence="9">
    <location>
        <begin position="223"/>
        <end position="234"/>
    </location>
</feature>
<feature type="domain" description="PAP-associated" evidence="10">
    <location>
        <begin position="1105"/>
        <end position="1160"/>
    </location>
</feature>
<feature type="compositionally biased region" description="Low complexity" evidence="9">
    <location>
        <begin position="326"/>
        <end position="358"/>
    </location>
</feature>
<evidence type="ECO:0000256" key="8">
    <source>
        <dbReference type="SAM" id="Coils"/>
    </source>
</evidence>
<feature type="compositionally biased region" description="Pro residues" evidence="9">
    <location>
        <begin position="259"/>
        <end position="272"/>
    </location>
</feature>
<dbReference type="SUPFAM" id="SSF81631">
    <property type="entry name" value="PAP/OAS1 substrate-binding domain"/>
    <property type="match status" value="1"/>
</dbReference>
<evidence type="ECO:0000256" key="3">
    <source>
        <dbReference type="ARBA" id="ARBA00004496"/>
    </source>
</evidence>
<dbReference type="Pfam" id="PF22600">
    <property type="entry name" value="MTPAP-like_central"/>
    <property type="match status" value="1"/>
</dbReference>
<feature type="compositionally biased region" description="Low complexity" evidence="9">
    <location>
        <begin position="298"/>
        <end position="314"/>
    </location>
</feature>
<evidence type="ECO:0000256" key="4">
    <source>
        <dbReference type="ARBA" id="ARBA00022490"/>
    </source>
</evidence>
<gene>
    <name evidence="12" type="ORF">TeGR_g3003</name>
</gene>
<keyword evidence="13" id="KW-1185">Reference proteome</keyword>
<proteinExistence type="predicted"/>
<organism evidence="12 13">
    <name type="scientific">Tetraparma gracilis</name>
    <dbReference type="NCBI Taxonomy" id="2962635"/>
    <lineage>
        <taxon>Eukaryota</taxon>
        <taxon>Sar</taxon>
        <taxon>Stramenopiles</taxon>
        <taxon>Ochrophyta</taxon>
        <taxon>Bolidophyceae</taxon>
        <taxon>Parmales</taxon>
        <taxon>Triparmaceae</taxon>
        <taxon>Tetraparma</taxon>
    </lineage>
</organism>
<evidence type="ECO:0008006" key="14">
    <source>
        <dbReference type="Google" id="ProtNLM"/>
    </source>
</evidence>
<feature type="compositionally biased region" description="Pro residues" evidence="9">
    <location>
        <begin position="359"/>
        <end position="371"/>
    </location>
</feature>
<feature type="region of interest" description="Disordered" evidence="9">
    <location>
        <begin position="1050"/>
        <end position="1069"/>
    </location>
</feature>
<dbReference type="Pfam" id="PF03828">
    <property type="entry name" value="PAP_assoc"/>
    <property type="match status" value="1"/>
</dbReference>
<feature type="compositionally biased region" description="Polar residues" evidence="9">
    <location>
        <begin position="248"/>
        <end position="258"/>
    </location>
</feature>
<evidence type="ECO:0000256" key="5">
    <source>
        <dbReference type="ARBA" id="ARBA00022679"/>
    </source>
</evidence>
<dbReference type="PANTHER" id="PTHR12271">
    <property type="entry name" value="POLY A POLYMERASE CID PAP -RELATED"/>
    <property type="match status" value="1"/>
</dbReference>
<evidence type="ECO:0000256" key="2">
    <source>
        <dbReference type="ARBA" id="ARBA00001946"/>
    </source>
</evidence>
<protein>
    <recommendedName>
        <fullName evidence="14">Polynucleotide adenylyltransferase</fullName>
    </recommendedName>
</protein>
<accession>A0ABQ6MQX6</accession>
<dbReference type="Gene3D" id="3.30.460.10">
    <property type="entry name" value="Beta Polymerase, domain 2"/>
    <property type="match status" value="1"/>
</dbReference>
<dbReference type="EMBL" id="BRYB01003093">
    <property type="protein sequence ID" value="GMI30301.1"/>
    <property type="molecule type" value="Genomic_DNA"/>
</dbReference>
<evidence type="ECO:0000256" key="7">
    <source>
        <dbReference type="ARBA" id="ARBA00022842"/>
    </source>
</evidence>
<evidence type="ECO:0000313" key="12">
    <source>
        <dbReference type="EMBL" id="GMI30301.1"/>
    </source>
</evidence>
<feature type="compositionally biased region" description="Low complexity" evidence="9">
    <location>
        <begin position="455"/>
        <end position="468"/>
    </location>
</feature>
<feature type="compositionally biased region" description="Pro residues" evidence="9">
    <location>
        <begin position="154"/>
        <end position="174"/>
    </location>
</feature>
<feature type="coiled-coil region" evidence="8">
    <location>
        <begin position="713"/>
        <end position="751"/>
    </location>
</feature>
<keyword evidence="6" id="KW-0479">Metal-binding</keyword>
<comment type="caution">
    <text evidence="12">The sequence shown here is derived from an EMBL/GenBank/DDBJ whole genome shotgun (WGS) entry which is preliminary data.</text>
</comment>
<comment type="cofactor">
    <cofactor evidence="2">
        <name>Mg(2+)</name>
        <dbReference type="ChEBI" id="CHEBI:18420"/>
    </cofactor>
</comment>
<dbReference type="Gene3D" id="1.10.1410.10">
    <property type="match status" value="1"/>
</dbReference>
<name>A0ABQ6MQX6_9STRA</name>
<keyword evidence="5" id="KW-0808">Transferase</keyword>
<keyword evidence="8" id="KW-0175">Coiled coil</keyword>
<evidence type="ECO:0000256" key="6">
    <source>
        <dbReference type="ARBA" id="ARBA00022723"/>
    </source>
</evidence>
<dbReference type="InterPro" id="IPR054708">
    <property type="entry name" value="MTPAP-like_central"/>
</dbReference>
<dbReference type="CDD" id="cd05402">
    <property type="entry name" value="NT_PAP_TUTase"/>
    <property type="match status" value="1"/>
</dbReference>
<feature type="compositionally biased region" description="Pro residues" evidence="9">
    <location>
        <begin position="79"/>
        <end position="89"/>
    </location>
</feature>
<dbReference type="InterPro" id="IPR002058">
    <property type="entry name" value="PAP_assoc"/>
</dbReference>
<dbReference type="InterPro" id="IPR043519">
    <property type="entry name" value="NT_sf"/>
</dbReference>
<keyword evidence="4" id="KW-0963">Cytoplasm</keyword>
<feature type="compositionally biased region" description="Low complexity" evidence="9">
    <location>
        <begin position="204"/>
        <end position="222"/>
    </location>
</feature>
<dbReference type="SUPFAM" id="SSF81301">
    <property type="entry name" value="Nucleotidyltransferase"/>
    <property type="match status" value="1"/>
</dbReference>
<keyword evidence="7" id="KW-0460">Magnesium</keyword>
<dbReference type="PANTHER" id="PTHR12271:SF40">
    <property type="entry name" value="POLY(A) RNA POLYMERASE GLD2"/>
    <property type="match status" value="1"/>
</dbReference>
<comment type="subcellular location">
    <subcellularLocation>
        <location evidence="3">Cytoplasm</location>
    </subcellularLocation>
</comment>
<feature type="compositionally biased region" description="Pro residues" evidence="9">
    <location>
        <begin position="97"/>
        <end position="116"/>
    </location>
</feature>
<feature type="domain" description="Poly(A) RNA polymerase mitochondrial-like central palm" evidence="11">
    <location>
        <begin position="896"/>
        <end position="991"/>
    </location>
</feature>
<sequence>MEATSASKWNHVEVMSAFQALVSTGDPTALHFRSQCLKSGMQEQGQQFGRACRQFLSGRELRGKQQPPPTQQPQQQPQQQPPQQPPQQKQPPRQQQPVPPQRQQPMPPPQQQPMPPQQQQQQQQQQHAPPRAAQPPPPNTYSPSVAMLFGGQPPQQPQPPRQQPPPRQQHPGPSPSGISFLPAPTPLPSHLLGSPAPGHSPIGSQAQAHAQTQPQQQQPIGGQSLGGLLGGPSLYGGQSLPMPPPQHASASAGGNHQQPPGPRSNFPPPSNALPPDALRSQFPLPLPPTVQSNISQYLPPQQQHQQLHNPNLNHNHNHNHNPHAPHPNSHPNNSSPPRIPASNPFLNHPSSLSSSSLPLPNPNSFPNPPSSDLPLGSRLGGFLGHPASPPRQHAHGSPGDPVLEDAFQRWKEGPASASPPSFGGDLLGGPVLGGSPRPPSAGMDVPPMLQGLGGLSLASSPLPSNFPSSSPPSSSPHTSPQLKPRSDSNADAIQSAVTEAKAKVAWVPKRITRNQPGKVSIRQLNGYPPNGSPFVYRPKGEMMVYWELPKKYVADKSPHYQGNANDTRRNLRSLQLGLFRRGVGTNQNAIITKDVLSFEVTQDANVYRGNVSYYAPRSPGTFVLRLFYDCPSLSVYQLGTSQTLTVQVQGRDLEPNLRFILSQFKQKKTSLAALHQLSEVLAGLQAEQRPNVQRNDGAGRAAWGCICEARKVLDVVEKEVQEYSKMMDFVLKEKTERLARAGEEEDEDEEARLKEYYEKRRHLDRKHREVMVALAEVLQAACLNKAGSMLFRQDQLDIIQDAAKGWDYLSETFAPPGLALALHQKEQLGFVPSNKDLRSIPASVFDALTSQCLLNCDATSPGPEFGPLRESVRRNALAIVERFAAGGGPDCLPVGTNILVFGSSGNGFGAPNSDLDMCLALPAGTQLPDPPASMGRLAEKLEQAGMLEVNARLTARIPIVMFKDPVSGLECDISMTNPLAIKNTKLLATYARADPRVRVLAYAIKRWAKARNLNSPSNGTLSSYGWVLLMLHVLMRVRLIPNLQTLPPDWTGADQEGATGPGGREDIPHPTEPDFVVNGYIYTPRTNKEMEQLLAYCKKNTMSTGHLLAAFFKYFNTFDFKKHVVSLGRGMGGPLLEKSAMGEEHCWPTHSGLAVQDPFEFFYNVAHVVKSNGFATVREEFSRAYTLVCEGKSLDEICEEAAEDEGRE</sequence>
<comment type="cofactor">
    <cofactor evidence="1">
        <name>Mn(2+)</name>
        <dbReference type="ChEBI" id="CHEBI:29035"/>
    </cofactor>
</comment>